<organism evidence="6 7">
    <name type="scientific">Sedimentibacter hydroxybenzoicus DSM 7310</name>
    <dbReference type="NCBI Taxonomy" id="1123245"/>
    <lineage>
        <taxon>Bacteria</taxon>
        <taxon>Bacillati</taxon>
        <taxon>Bacillota</taxon>
        <taxon>Tissierellia</taxon>
        <taxon>Sedimentibacter</taxon>
    </lineage>
</organism>
<sequence length="124" mass="13736">MKLLNELKYAESHEWVKVDGNKAYIGITDYAQDHLGEVVYVELPETGIIVEAGDQCIVLESVKAASDVYSPIGGTVVEINEDLVDNPGLINESAYDAWLIAVDMSDPTEINNLLSAEEYENMYH</sequence>
<dbReference type="InterPro" id="IPR002930">
    <property type="entry name" value="GCV_H"/>
</dbReference>
<evidence type="ECO:0000256" key="4">
    <source>
        <dbReference type="PIRSR" id="PIRSR617453-50"/>
    </source>
</evidence>
<evidence type="ECO:0000256" key="3">
    <source>
        <dbReference type="HAMAP-Rule" id="MF_00272"/>
    </source>
</evidence>
<dbReference type="HAMAP" id="MF_00272">
    <property type="entry name" value="GcvH"/>
    <property type="match status" value="1"/>
</dbReference>
<comment type="similarity">
    <text evidence="1 3">Belongs to the GcvH family.</text>
</comment>
<evidence type="ECO:0000313" key="6">
    <source>
        <dbReference type="EMBL" id="NYB75778.1"/>
    </source>
</evidence>
<dbReference type="InterPro" id="IPR003016">
    <property type="entry name" value="2-oxoA_DH_lipoyl-BS"/>
</dbReference>
<dbReference type="Pfam" id="PF01597">
    <property type="entry name" value="GCV_H"/>
    <property type="match status" value="1"/>
</dbReference>
<accession>A0A974BMP5</accession>
<feature type="domain" description="Lipoyl-binding" evidence="5">
    <location>
        <begin position="22"/>
        <end position="103"/>
    </location>
</feature>
<dbReference type="Gene3D" id="2.40.50.100">
    <property type="match status" value="1"/>
</dbReference>
<dbReference type="PANTHER" id="PTHR11715">
    <property type="entry name" value="GLYCINE CLEAVAGE SYSTEM H PROTEIN"/>
    <property type="match status" value="1"/>
</dbReference>
<reference evidence="6" key="1">
    <citation type="submission" date="2020-07" db="EMBL/GenBank/DDBJ databases">
        <title>Genomic analysis of a strain of Sedimentibacter Hydroxybenzoicus DSM7310.</title>
        <authorList>
            <person name="Ma S."/>
        </authorList>
    </citation>
    <scope>NUCLEOTIDE SEQUENCE</scope>
    <source>
        <strain evidence="6">DSM 7310</strain>
    </source>
</reference>
<comment type="cofactor">
    <cofactor evidence="3">
        <name>(R)-lipoate</name>
        <dbReference type="ChEBI" id="CHEBI:83088"/>
    </cofactor>
    <text evidence="3">Binds 1 lipoyl cofactor covalently.</text>
</comment>
<dbReference type="GO" id="GO:0019464">
    <property type="term" value="P:glycine decarboxylation via glycine cleavage system"/>
    <property type="evidence" value="ECO:0007669"/>
    <property type="project" value="UniProtKB-UniRule"/>
</dbReference>
<dbReference type="InterPro" id="IPR033753">
    <property type="entry name" value="GCV_H/Fam206"/>
</dbReference>
<comment type="caution">
    <text evidence="6">The sequence shown here is derived from an EMBL/GenBank/DDBJ whole genome shotgun (WGS) entry which is preliminary data.</text>
</comment>
<dbReference type="PANTHER" id="PTHR11715:SF3">
    <property type="entry name" value="GLYCINE CLEAVAGE SYSTEM H PROTEIN-RELATED"/>
    <property type="match status" value="1"/>
</dbReference>
<dbReference type="GO" id="GO:0005737">
    <property type="term" value="C:cytoplasm"/>
    <property type="evidence" value="ECO:0007669"/>
    <property type="project" value="TreeGrafter"/>
</dbReference>
<keyword evidence="2 3" id="KW-0450">Lipoyl</keyword>
<dbReference type="InterPro" id="IPR011053">
    <property type="entry name" value="Single_hybrid_motif"/>
</dbReference>
<proteinExistence type="inferred from homology"/>
<feature type="modified residue" description="N6-lipoyllysine" evidence="3 4">
    <location>
        <position position="63"/>
    </location>
</feature>
<dbReference type="RefSeq" id="WP_179239494.1">
    <property type="nucleotide sequence ID" value="NZ_JACBNQ010000028.1"/>
</dbReference>
<dbReference type="NCBIfam" id="NF002270">
    <property type="entry name" value="PRK01202.1"/>
    <property type="match status" value="1"/>
</dbReference>
<name>A0A974BMP5_SEDHY</name>
<protein>
    <recommendedName>
        <fullName evidence="3">Glycine cleavage system H protein</fullName>
    </recommendedName>
</protein>
<dbReference type="NCBIfam" id="TIGR00527">
    <property type="entry name" value="gcvH"/>
    <property type="match status" value="1"/>
</dbReference>
<dbReference type="PROSITE" id="PS00189">
    <property type="entry name" value="LIPOYL"/>
    <property type="match status" value="1"/>
</dbReference>
<dbReference type="InterPro" id="IPR000089">
    <property type="entry name" value="Biotin_lipoyl"/>
</dbReference>
<gene>
    <name evidence="3 6" type="primary">gcvH</name>
    <name evidence="6" type="ORF">HZF24_16635</name>
</gene>
<keyword evidence="7" id="KW-1185">Reference proteome</keyword>
<dbReference type="GO" id="GO:0005960">
    <property type="term" value="C:glycine cleavage complex"/>
    <property type="evidence" value="ECO:0007669"/>
    <property type="project" value="InterPro"/>
</dbReference>
<comment type="subunit">
    <text evidence="3">The glycine cleavage system is composed of four proteins: P, T, L and H.</text>
</comment>
<dbReference type="GO" id="GO:0009249">
    <property type="term" value="P:protein lipoylation"/>
    <property type="evidence" value="ECO:0007669"/>
    <property type="project" value="TreeGrafter"/>
</dbReference>
<dbReference type="SUPFAM" id="SSF51230">
    <property type="entry name" value="Single hybrid motif"/>
    <property type="match status" value="1"/>
</dbReference>
<dbReference type="EMBL" id="JACBNQ010000028">
    <property type="protein sequence ID" value="NYB75778.1"/>
    <property type="molecule type" value="Genomic_DNA"/>
</dbReference>
<dbReference type="InterPro" id="IPR017453">
    <property type="entry name" value="GCV_H_sub"/>
</dbReference>
<dbReference type="Proteomes" id="UP000611629">
    <property type="component" value="Unassembled WGS sequence"/>
</dbReference>
<evidence type="ECO:0000259" key="5">
    <source>
        <dbReference type="PROSITE" id="PS50968"/>
    </source>
</evidence>
<evidence type="ECO:0000256" key="1">
    <source>
        <dbReference type="ARBA" id="ARBA00009249"/>
    </source>
</evidence>
<dbReference type="PROSITE" id="PS50968">
    <property type="entry name" value="BIOTINYL_LIPOYL"/>
    <property type="match status" value="1"/>
</dbReference>
<dbReference type="AlphaFoldDB" id="A0A974BMP5"/>
<comment type="function">
    <text evidence="3">The glycine cleavage system catalyzes the degradation of glycine. The H protein shuttles the methylamine group of glycine from the P protein to the T protein.</text>
</comment>
<evidence type="ECO:0000313" key="7">
    <source>
        <dbReference type="Proteomes" id="UP000611629"/>
    </source>
</evidence>
<evidence type="ECO:0000256" key="2">
    <source>
        <dbReference type="ARBA" id="ARBA00022823"/>
    </source>
</evidence>
<dbReference type="CDD" id="cd06848">
    <property type="entry name" value="GCS_H"/>
    <property type="match status" value="1"/>
</dbReference>